<dbReference type="InterPro" id="IPR015424">
    <property type="entry name" value="PyrdxlP-dep_Trfase"/>
</dbReference>
<comment type="similarity">
    <text evidence="3 8">Belongs to the class-V pyridoxal-phosphate-dependent aminotransferase family. Csd subfamily.</text>
</comment>
<dbReference type="GO" id="GO:0031071">
    <property type="term" value="F:cysteine desulfurase activity"/>
    <property type="evidence" value="ECO:0007669"/>
    <property type="project" value="UniProtKB-UniRule"/>
</dbReference>
<dbReference type="PIRSF" id="PIRSF005572">
    <property type="entry name" value="NifS"/>
    <property type="match status" value="1"/>
</dbReference>
<dbReference type="AlphaFoldDB" id="A0A0B7IQZ9"/>
<accession>A0A0B7IQZ9</accession>
<keyword evidence="4 8" id="KW-0808">Transferase</keyword>
<evidence type="ECO:0000256" key="1">
    <source>
        <dbReference type="ARBA" id="ARBA00001933"/>
    </source>
</evidence>
<feature type="domain" description="Aminotransferase class V" evidence="9">
    <location>
        <begin position="45"/>
        <end position="415"/>
    </location>
</feature>
<keyword evidence="5 8" id="KW-0663">Pyridoxal phosphate</keyword>
<dbReference type="EC" id="2.8.1.7" evidence="8"/>
<evidence type="ECO:0000256" key="3">
    <source>
        <dbReference type="ARBA" id="ARBA00010447"/>
    </source>
</evidence>
<sequence length="427" mass="47626">MAELFLLSNAIIFELNRKKHTMKSIEQIRSDFPILNRLVNNKPLIYFDNGATSQTPNQVINTIVNYYTQLNANIHRGVHTLSQESTDAYEQAREKLRKHFNAKKSREIIFTSGTTESINLVANGYTSLLKSGDEIIVSASEHHSNIVPWQFVCERTGATLKVIPMNEQGIWNMESFDNLLNSSTKLVCVQHVSNALGNIHPIAEIIEKAHQRGAKVLVDGAQSAPHIQPDVQSLDVDFYAVSAHKMYGPTGVGILYGKEELLNAIPPYQGGGEMIKEVRFEGSTYADLPYKFEAGTPNICGGIAFGAAIDYIHELGIENIAKHEQALLRYAVEKLKELEDIQLYGNPDLSKRTAVISFNFRGIHPYDVGSILDKLGIAVRTGHHCTQPIMDFFCIPGTIRASFAVYNTFEEIDTFVEALKKAHMMLS</sequence>
<comment type="catalytic activity">
    <reaction evidence="6 8">
        <text>(sulfur carrier)-H + L-cysteine = (sulfur carrier)-SH + L-alanine</text>
        <dbReference type="Rhea" id="RHEA:43892"/>
        <dbReference type="Rhea" id="RHEA-COMP:14737"/>
        <dbReference type="Rhea" id="RHEA-COMP:14739"/>
        <dbReference type="ChEBI" id="CHEBI:29917"/>
        <dbReference type="ChEBI" id="CHEBI:35235"/>
        <dbReference type="ChEBI" id="CHEBI:57972"/>
        <dbReference type="ChEBI" id="CHEBI:64428"/>
        <dbReference type="EC" id="2.8.1.7"/>
    </reaction>
</comment>
<dbReference type="Gene3D" id="3.40.640.10">
    <property type="entry name" value="Type I PLP-dependent aspartate aminotransferase-like (Major domain)"/>
    <property type="match status" value="1"/>
</dbReference>
<dbReference type="CDD" id="cd06453">
    <property type="entry name" value="SufS_like"/>
    <property type="match status" value="1"/>
</dbReference>
<evidence type="ECO:0000256" key="2">
    <source>
        <dbReference type="ARBA" id="ARBA00002824"/>
    </source>
</evidence>
<dbReference type="InterPro" id="IPR016454">
    <property type="entry name" value="Cysteine_dSase"/>
</dbReference>
<dbReference type="GO" id="GO:0006534">
    <property type="term" value="P:cysteine metabolic process"/>
    <property type="evidence" value="ECO:0007669"/>
    <property type="project" value="UniProtKB-UniRule"/>
</dbReference>
<proteinExistence type="inferred from homology"/>
<dbReference type="PROSITE" id="PS00595">
    <property type="entry name" value="AA_TRANSFER_CLASS_5"/>
    <property type="match status" value="1"/>
</dbReference>
<dbReference type="SUPFAM" id="SSF53383">
    <property type="entry name" value="PLP-dependent transferases"/>
    <property type="match status" value="1"/>
</dbReference>
<dbReference type="GO" id="GO:0030170">
    <property type="term" value="F:pyridoxal phosphate binding"/>
    <property type="evidence" value="ECO:0007669"/>
    <property type="project" value="UniProtKB-UniRule"/>
</dbReference>
<evidence type="ECO:0000256" key="7">
    <source>
        <dbReference type="RuleBase" id="RU004504"/>
    </source>
</evidence>
<evidence type="ECO:0000256" key="4">
    <source>
        <dbReference type="ARBA" id="ARBA00022679"/>
    </source>
</evidence>
<dbReference type="InterPro" id="IPR015422">
    <property type="entry name" value="PyrdxlP-dep_Trfase_small"/>
</dbReference>
<dbReference type="PANTHER" id="PTHR43586">
    <property type="entry name" value="CYSTEINE DESULFURASE"/>
    <property type="match status" value="1"/>
</dbReference>
<evidence type="ECO:0000313" key="10">
    <source>
        <dbReference type="EMBL" id="CEN54326.1"/>
    </source>
</evidence>
<evidence type="ECO:0000256" key="5">
    <source>
        <dbReference type="ARBA" id="ARBA00022898"/>
    </source>
</evidence>
<dbReference type="EMBL" id="CDOL01000277">
    <property type="protein sequence ID" value="CEN54326.1"/>
    <property type="molecule type" value="Genomic_DNA"/>
</dbReference>
<evidence type="ECO:0000313" key="11">
    <source>
        <dbReference type="Proteomes" id="UP000038200"/>
    </source>
</evidence>
<name>A0A0B7IQZ9_9FLAO</name>
<evidence type="ECO:0000259" key="9">
    <source>
        <dbReference type="Pfam" id="PF00266"/>
    </source>
</evidence>
<dbReference type="InterPro" id="IPR015421">
    <property type="entry name" value="PyrdxlP-dep_Trfase_major"/>
</dbReference>
<reference evidence="10 11" key="1">
    <citation type="submission" date="2015-01" db="EMBL/GenBank/DDBJ databases">
        <authorList>
            <person name="Xiang T."/>
            <person name="Song Y."/>
            <person name="Huang L."/>
            <person name="Wang B."/>
            <person name="Wu P."/>
        </authorList>
    </citation>
    <scope>NUCLEOTIDE SEQUENCE [LARGE SCALE GENOMIC DNA]</scope>
    <source>
        <strain evidence="10 11">CcD93</strain>
    </source>
</reference>
<dbReference type="Pfam" id="PF00266">
    <property type="entry name" value="Aminotran_5"/>
    <property type="match status" value="1"/>
</dbReference>
<dbReference type="STRING" id="1848903.CCAND38_300044"/>
<dbReference type="Proteomes" id="UP000038200">
    <property type="component" value="Unassembled WGS sequence"/>
</dbReference>
<evidence type="ECO:0000256" key="8">
    <source>
        <dbReference type="RuleBase" id="RU004506"/>
    </source>
</evidence>
<evidence type="ECO:0000256" key="6">
    <source>
        <dbReference type="ARBA" id="ARBA00050776"/>
    </source>
</evidence>
<protein>
    <recommendedName>
        <fullName evidence="8">Cysteine desulfurase</fullName>
        <ecNumber evidence="8">2.8.1.7</ecNumber>
    </recommendedName>
</protein>
<dbReference type="InterPro" id="IPR000192">
    <property type="entry name" value="Aminotrans_V_dom"/>
</dbReference>
<comment type="function">
    <text evidence="2 8">Catalyzes the removal of elemental sulfur and selenium atoms from L-cysteine, L-cystine, L-selenocysteine, and L-selenocystine to produce L-alanine.</text>
</comment>
<comment type="cofactor">
    <cofactor evidence="1 7">
        <name>pyridoxal 5'-phosphate</name>
        <dbReference type="ChEBI" id="CHEBI:597326"/>
    </cofactor>
</comment>
<gene>
    <name evidence="10" type="primary">csd</name>
    <name evidence="10" type="ORF">CCAND93_840010</name>
</gene>
<organism evidence="10 11">
    <name type="scientific">Capnocytophaga canis</name>
    <dbReference type="NCBI Taxonomy" id="1848903"/>
    <lineage>
        <taxon>Bacteria</taxon>
        <taxon>Pseudomonadati</taxon>
        <taxon>Bacteroidota</taxon>
        <taxon>Flavobacteriia</taxon>
        <taxon>Flavobacteriales</taxon>
        <taxon>Flavobacteriaceae</taxon>
        <taxon>Capnocytophaga</taxon>
    </lineage>
</organism>
<dbReference type="InterPro" id="IPR010970">
    <property type="entry name" value="Cys_dSase_SufS"/>
</dbReference>
<dbReference type="Gene3D" id="3.90.1150.10">
    <property type="entry name" value="Aspartate Aminotransferase, domain 1"/>
    <property type="match status" value="1"/>
</dbReference>
<dbReference type="NCBIfam" id="TIGR01979">
    <property type="entry name" value="sufS"/>
    <property type="match status" value="1"/>
</dbReference>
<dbReference type="InterPro" id="IPR020578">
    <property type="entry name" value="Aminotrans_V_PyrdxlP_BS"/>
</dbReference>
<dbReference type="PANTHER" id="PTHR43586:SF8">
    <property type="entry name" value="CYSTEINE DESULFURASE 1, CHLOROPLASTIC"/>
    <property type="match status" value="1"/>
</dbReference>